<dbReference type="AlphaFoldDB" id="A0A8S3QVE1"/>
<gene>
    <name evidence="2" type="ORF">MEDL_15367</name>
</gene>
<evidence type="ECO:0000256" key="1">
    <source>
        <dbReference type="SAM" id="MobiDB-lite"/>
    </source>
</evidence>
<feature type="compositionally biased region" description="Basic and acidic residues" evidence="1">
    <location>
        <begin position="49"/>
        <end position="67"/>
    </location>
</feature>
<dbReference type="OrthoDB" id="10044490at2759"/>
<name>A0A8S3QVE1_MYTED</name>
<sequence>MKQKRDDAPPPPRNVEKKQPVPKPTGMGMPAIGMGDILNIKDRLKKVQPQKEPEKKEPKQYTDHNELQAKFNFFKNKEREDSSSDSDEAKKPLKPSLNKPLPVKPSDVPSGRFPKPVAKKRPNVPLKPSRVSDEQNDSSPNFLSQVKLKHVNRPVDTVEKEVTSNIPLQPPKREPSPLKFGRSSDSSDKNALQNHTGPSFMGQKGETSVSSQPPGRNFPPTRPVPNARPTEKKSFLHAYLDKNPEVSNQRIPPKLVPKLVALYVCVFCCMTGETGLSRSVACCHLSFALVYIFFRDLFPALYLETNIPRYLQNIFIVHVNQKERLDLILHDGSTSNQRNKSSL</sequence>
<feature type="region of interest" description="Disordered" evidence="1">
    <location>
        <begin position="1"/>
        <end position="229"/>
    </location>
</feature>
<proteinExistence type="predicted"/>
<dbReference type="EMBL" id="CAJPWZ010000756">
    <property type="protein sequence ID" value="CAG2200731.1"/>
    <property type="molecule type" value="Genomic_DNA"/>
</dbReference>
<feature type="compositionally biased region" description="Polar residues" evidence="1">
    <location>
        <begin position="205"/>
        <end position="214"/>
    </location>
</feature>
<comment type="caution">
    <text evidence="2">The sequence shown here is derived from an EMBL/GenBank/DDBJ whole genome shotgun (WGS) entry which is preliminary data.</text>
</comment>
<organism evidence="2 3">
    <name type="scientific">Mytilus edulis</name>
    <name type="common">Blue mussel</name>
    <dbReference type="NCBI Taxonomy" id="6550"/>
    <lineage>
        <taxon>Eukaryota</taxon>
        <taxon>Metazoa</taxon>
        <taxon>Spiralia</taxon>
        <taxon>Lophotrochozoa</taxon>
        <taxon>Mollusca</taxon>
        <taxon>Bivalvia</taxon>
        <taxon>Autobranchia</taxon>
        <taxon>Pteriomorphia</taxon>
        <taxon>Mytilida</taxon>
        <taxon>Mytiloidea</taxon>
        <taxon>Mytilidae</taxon>
        <taxon>Mytilinae</taxon>
        <taxon>Mytilus</taxon>
    </lineage>
</organism>
<feature type="compositionally biased region" description="Basic and acidic residues" evidence="1">
    <location>
        <begin position="75"/>
        <end position="91"/>
    </location>
</feature>
<keyword evidence="3" id="KW-1185">Reference proteome</keyword>
<feature type="compositionally biased region" description="Low complexity" evidence="1">
    <location>
        <begin position="94"/>
        <end position="105"/>
    </location>
</feature>
<feature type="compositionally biased region" description="Basic and acidic residues" evidence="1">
    <location>
        <begin position="1"/>
        <end position="19"/>
    </location>
</feature>
<evidence type="ECO:0000313" key="2">
    <source>
        <dbReference type="EMBL" id="CAG2200731.1"/>
    </source>
</evidence>
<evidence type="ECO:0000313" key="3">
    <source>
        <dbReference type="Proteomes" id="UP000683360"/>
    </source>
</evidence>
<reference evidence="2" key="1">
    <citation type="submission" date="2021-03" db="EMBL/GenBank/DDBJ databases">
        <authorList>
            <person name="Bekaert M."/>
        </authorList>
    </citation>
    <scope>NUCLEOTIDE SEQUENCE</scope>
</reference>
<protein>
    <submittedName>
        <fullName evidence="2">Uncharacterized protein</fullName>
    </submittedName>
</protein>
<accession>A0A8S3QVE1</accession>
<dbReference type="Proteomes" id="UP000683360">
    <property type="component" value="Unassembled WGS sequence"/>
</dbReference>